<feature type="chain" id="PRO_5039684480" description="Lipoprotein" evidence="7">
    <location>
        <begin position="26"/>
        <end position="277"/>
    </location>
</feature>
<proteinExistence type="inferred from homology"/>
<dbReference type="RefSeq" id="WP_027698102.1">
    <property type="nucleotide sequence ID" value="NZ_DF820484.1"/>
</dbReference>
<comment type="similarity">
    <text evidence="6">Belongs to the nlpA lipoprotein family.</text>
</comment>
<organism evidence="8 9">
    <name type="scientific">Weissella oryzae (strain DSM 25784 / JCM 18191 / LMG 30913 / SG25)</name>
    <dbReference type="NCBI Taxonomy" id="1329250"/>
    <lineage>
        <taxon>Bacteria</taxon>
        <taxon>Bacillati</taxon>
        <taxon>Bacillota</taxon>
        <taxon>Bacilli</taxon>
        <taxon>Lactobacillales</taxon>
        <taxon>Lactobacillaceae</taxon>
        <taxon>Weissella</taxon>
    </lineage>
</organism>
<sequence length="277" mass="30116">MSKLFKAGVVSVAAGLTFGSLPVLTNVAHADSKTVTVGVVGTSDNDLWKVVAKTAKKKYGITIKTKVFTDYTQPNQAVASGSIDLNAFQHVYFLDNWNASNKNSVVSIGKTIIAPIRLYSTTRKSVKDFKKGDKIVIPNDATNEGRALTLLQTAGLIKLNPKAKLPTPKDITSNKLNLKITAVDASQTPSALKSSDGAVINNTYSEDAKISNKESIYTEPVNKASSQWINLIAAKKSQKNNKVYREVVKAYQTQATKNYIKKTYGKSEVAAWDIKLK</sequence>
<dbReference type="AlphaFoldDB" id="A0A069CQK4"/>
<evidence type="ECO:0000256" key="7">
    <source>
        <dbReference type="SAM" id="SignalP"/>
    </source>
</evidence>
<dbReference type="GO" id="GO:0016020">
    <property type="term" value="C:membrane"/>
    <property type="evidence" value="ECO:0007669"/>
    <property type="project" value="UniProtKB-SubCell"/>
</dbReference>
<reference evidence="9" key="1">
    <citation type="journal article" date="2014" name="Genome Announc.">
        <title>Draft genome sequence of Weissella oryzae SG25T, isolated from fermented rice grains.</title>
        <authorList>
            <person name="Tanizawa Y."/>
            <person name="Fujisawa T."/>
            <person name="Mochizuki T."/>
            <person name="Kaminuma E."/>
            <person name="Suzuki Y."/>
            <person name="Nakamura Y."/>
            <person name="Tohno M."/>
        </authorList>
    </citation>
    <scope>NUCLEOTIDE SEQUENCE [LARGE SCALE GENOMIC DNA]</scope>
    <source>
        <strain evidence="9">DSM 25784 / JCM 18191 / LMG 30913 / SG25</strain>
    </source>
</reference>
<keyword evidence="3" id="KW-0472">Membrane</keyword>
<name>A0A069CQK4_WEIOS</name>
<dbReference type="SUPFAM" id="SSF53850">
    <property type="entry name" value="Periplasmic binding protein-like II"/>
    <property type="match status" value="1"/>
</dbReference>
<dbReference type="PIRSF" id="PIRSF002854">
    <property type="entry name" value="MetQ"/>
    <property type="match status" value="1"/>
</dbReference>
<dbReference type="eggNOG" id="COG1464">
    <property type="taxonomic scope" value="Bacteria"/>
</dbReference>
<evidence type="ECO:0000256" key="1">
    <source>
        <dbReference type="ARBA" id="ARBA00004635"/>
    </source>
</evidence>
<dbReference type="EMBL" id="DF820484">
    <property type="protein sequence ID" value="GAK29955.1"/>
    <property type="molecule type" value="Genomic_DNA"/>
</dbReference>
<keyword evidence="4" id="KW-0564">Palmitate</keyword>
<dbReference type="STRING" id="1329250.WOSG25_010420"/>
<dbReference type="Pfam" id="PF03180">
    <property type="entry name" value="Lipoprotein_9"/>
    <property type="match status" value="1"/>
</dbReference>
<evidence type="ECO:0000313" key="9">
    <source>
        <dbReference type="Proteomes" id="UP000030643"/>
    </source>
</evidence>
<feature type="signal peptide" evidence="7">
    <location>
        <begin position="1"/>
        <end position="25"/>
    </location>
</feature>
<dbReference type="PANTHER" id="PTHR30429">
    <property type="entry name" value="D-METHIONINE-BINDING LIPOPROTEIN METQ"/>
    <property type="match status" value="1"/>
</dbReference>
<comment type="subcellular location">
    <subcellularLocation>
        <location evidence="1">Membrane</location>
        <topology evidence="1">Lipid-anchor</topology>
    </subcellularLocation>
</comment>
<evidence type="ECO:0000256" key="6">
    <source>
        <dbReference type="PIRNR" id="PIRNR002854"/>
    </source>
</evidence>
<accession>A0A069CQK4</accession>
<protein>
    <recommendedName>
        <fullName evidence="6">Lipoprotein</fullName>
    </recommendedName>
</protein>
<evidence type="ECO:0000256" key="4">
    <source>
        <dbReference type="ARBA" id="ARBA00023139"/>
    </source>
</evidence>
<dbReference type="OrthoDB" id="9812878at2"/>
<dbReference type="InterPro" id="IPR004872">
    <property type="entry name" value="Lipoprotein_NlpA"/>
</dbReference>
<keyword evidence="9" id="KW-1185">Reference proteome</keyword>
<evidence type="ECO:0000256" key="2">
    <source>
        <dbReference type="ARBA" id="ARBA00022729"/>
    </source>
</evidence>
<dbReference type="PANTHER" id="PTHR30429:SF3">
    <property type="entry name" value="LIPOPROTEIN"/>
    <property type="match status" value="1"/>
</dbReference>
<keyword evidence="5 6" id="KW-0449">Lipoprotein</keyword>
<evidence type="ECO:0000256" key="3">
    <source>
        <dbReference type="ARBA" id="ARBA00023136"/>
    </source>
</evidence>
<gene>
    <name evidence="8" type="primary">metQ</name>
    <name evidence="8" type="ORF">WOSG25_010420</name>
</gene>
<dbReference type="Proteomes" id="UP000030643">
    <property type="component" value="Unassembled WGS sequence"/>
</dbReference>
<evidence type="ECO:0000313" key="8">
    <source>
        <dbReference type="EMBL" id="GAK29955.1"/>
    </source>
</evidence>
<keyword evidence="2 7" id="KW-0732">Signal</keyword>
<evidence type="ECO:0000256" key="5">
    <source>
        <dbReference type="ARBA" id="ARBA00023288"/>
    </source>
</evidence>
<dbReference type="Gene3D" id="3.40.190.10">
    <property type="entry name" value="Periplasmic binding protein-like II"/>
    <property type="match status" value="2"/>
</dbReference>